<dbReference type="OrthoDB" id="5192422at2"/>
<organism evidence="1 2">
    <name type="scientific">Actinorugispora endophytica</name>
    <dbReference type="NCBI Taxonomy" id="1605990"/>
    <lineage>
        <taxon>Bacteria</taxon>
        <taxon>Bacillati</taxon>
        <taxon>Actinomycetota</taxon>
        <taxon>Actinomycetes</taxon>
        <taxon>Streptosporangiales</taxon>
        <taxon>Nocardiopsidaceae</taxon>
        <taxon>Actinorugispora</taxon>
    </lineage>
</organism>
<keyword evidence="2" id="KW-1185">Reference proteome</keyword>
<evidence type="ECO:0000313" key="2">
    <source>
        <dbReference type="Proteomes" id="UP000295281"/>
    </source>
</evidence>
<evidence type="ECO:0000313" key="1">
    <source>
        <dbReference type="EMBL" id="TDQ48189.1"/>
    </source>
</evidence>
<dbReference type="RefSeq" id="WP_133742744.1">
    <property type="nucleotide sequence ID" value="NZ_SNYN01000019.1"/>
</dbReference>
<protein>
    <submittedName>
        <fullName evidence="1">Uncharacterized protein</fullName>
    </submittedName>
</protein>
<accession>A0A4R6UR21</accession>
<reference evidence="1 2" key="1">
    <citation type="submission" date="2019-03" db="EMBL/GenBank/DDBJ databases">
        <title>Genomic Encyclopedia of Type Strains, Phase IV (KMG-IV): sequencing the most valuable type-strain genomes for metagenomic binning, comparative biology and taxonomic classification.</title>
        <authorList>
            <person name="Goeker M."/>
        </authorList>
    </citation>
    <scope>NUCLEOTIDE SEQUENCE [LARGE SCALE GENOMIC DNA]</scope>
    <source>
        <strain evidence="1 2">DSM 46770</strain>
    </source>
</reference>
<name>A0A4R6UR21_9ACTN</name>
<dbReference type="AlphaFoldDB" id="A0A4R6UR21"/>
<dbReference type="Proteomes" id="UP000295281">
    <property type="component" value="Unassembled WGS sequence"/>
</dbReference>
<comment type="caution">
    <text evidence="1">The sequence shown here is derived from an EMBL/GenBank/DDBJ whole genome shotgun (WGS) entry which is preliminary data.</text>
</comment>
<gene>
    <name evidence="1" type="ORF">EV190_1193</name>
</gene>
<sequence length="116" mass="13278">MGWRDRFGLRKAQRKGGRVRYDRAAEDTDVKALIEFAKNRVGVEFYVEPETFATGTTAVAVAHDGEWIRRRVGSPDVLRKVARRLAAPAYDVNIVGYPKRMREWTARNKRGRSLEG</sequence>
<dbReference type="EMBL" id="SNYN01000019">
    <property type="protein sequence ID" value="TDQ48189.1"/>
    <property type="molecule type" value="Genomic_DNA"/>
</dbReference>
<proteinExistence type="predicted"/>